<reference evidence="7" key="1">
    <citation type="submission" date="2019-04" db="EMBL/GenBank/DDBJ databases">
        <title>Sequencing of skin fungus with MAO and IRED activity.</title>
        <authorList>
            <person name="Marsaioli A.J."/>
            <person name="Bonatto J.M.C."/>
            <person name="Reis Junior O."/>
        </authorList>
    </citation>
    <scope>NUCLEOTIDE SEQUENCE</scope>
    <source>
        <strain evidence="7">28M1</strain>
    </source>
</reference>
<evidence type="ECO:0000259" key="6">
    <source>
        <dbReference type="PROSITE" id="PS51296"/>
    </source>
</evidence>
<dbReference type="InterPro" id="IPR010730">
    <property type="entry name" value="HET"/>
</dbReference>
<evidence type="ECO:0000313" key="7">
    <source>
        <dbReference type="EMBL" id="KAF3043248.1"/>
    </source>
</evidence>
<dbReference type="PROSITE" id="PS51296">
    <property type="entry name" value="RIESKE"/>
    <property type="match status" value="1"/>
</dbReference>
<keyword evidence="8" id="KW-1185">Reference proteome</keyword>
<keyword evidence="4" id="KW-0411">Iron-sulfur</keyword>
<evidence type="ECO:0000256" key="2">
    <source>
        <dbReference type="ARBA" id="ARBA00022723"/>
    </source>
</evidence>
<dbReference type="Pfam" id="PF06985">
    <property type="entry name" value="HET"/>
    <property type="match status" value="1"/>
</dbReference>
<organism evidence="7 8">
    <name type="scientific">Didymella heteroderae</name>
    <dbReference type="NCBI Taxonomy" id="1769908"/>
    <lineage>
        <taxon>Eukaryota</taxon>
        <taxon>Fungi</taxon>
        <taxon>Dikarya</taxon>
        <taxon>Ascomycota</taxon>
        <taxon>Pezizomycotina</taxon>
        <taxon>Dothideomycetes</taxon>
        <taxon>Pleosporomycetidae</taxon>
        <taxon>Pleosporales</taxon>
        <taxon>Pleosporineae</taxon>
        <taxon>Didymellaceae</taxon>
        <taxon>Didymella</taxon>
    </lineage>
</organism>
<evidence type="ECO:0000313" key="8">
    <source>
        <dbReference type="Proteomes" id="UP000758155"/>
    </source>
</evidence>
<name>A0A9P5C3C4_9PLEO</name>
<dbReference type="EMBL" id="SWKV01000013">
    <property type="protein sequence ID" value="KAF3043248.1"/>
    <property type="molecule type" value="Genomic_DNA"/>
</dbReference>
<dbReference type="Pfam" id="PF00355">
    <property type="entry name" value="Rieske"/>
    <property type="match status" value="1"/>
</dbReference>
<dbReference type="Gene3D" id="2.102.10.10">
    <property type="entry name" value="Rieske [2Fe-2S] iron-sulphur domain"/>
    <property type="match status" value="1"/>
</dbReference>
<dbReference type="AlphaFoldDB" id="A0A9P5C3C4"/>
<evidence type="ECO:0000256" key="3">
    <source>
        <dbReference type="ARBA" id="ARBA00023004"/>
    </source>
</evidence>
<dbReference type="InterPro" id="IPR017941">
    <property type="entry name" value="Rieske_2Fe-2S"/>
</dbReference>
<accession>A0A9P5C3C4</accession>
<gene>
    <name evidence="7" type="ORF">E8E12_009892</name>
</gene>
<evidence type="ECO:0000256" key="4">
    <source>
        <dbReference type="ARBA" id="ARBA00023014"/>
    </source>
</evidence>
<feature type="domain" description="Rieske" evidence="6">
    <location>
        <begin position="245"/>
        <end position="343"/>
    </location>
</feature>
<keyword evidence="5" id="KW-0732">Signal</keyword>
<dbReference type="GO" id="GO:0046872">
    <property type="term" value="F:metal ion binding"/>
    <property type="evidence" value="ECO:0007669"/>
    <property type="project" value="UniProtKB-KW"/>
</dbReference>
<evidence type="ECO:0000256" key="5">
    <source>
        <dbReference type="SAM" id="SignalP"/>
    </source>
</evidence>
<dbReference type="PANTHER" id="PTHR33112">
    <property type="entry name" value="DOMAIN PROTEIN, PUTATIVE-RELATED"/>
    <property type="match status" value="1"/>
</dbReference>
<keyword evidence="1" id="KW-0001">2Fe-2S</keyword>
<dbReference type="OrthoDB" id="426882at2759"/>
<dbReference type="InterPro" id="IPR036922">
    <property type="entry name" value="Rieske_2Fe-2S_sf"/>
</dbReference>
<feature type="chain" id="PRO_5040404320" description="Rieske domain-containing protein" evidence="5">
    <location>
        <begin position="17"/>
        <end position="671"/>
    </location>
</feature>
<dbReference type="PANTHER" id="PTHR33112:SF16">
    <property type="entry name" value="HETEROKARYON INCOMPATIBILITY DOMAIN-CONTAINING PROTEIN"/>
    <property type="match status" value="1"/>
</dbReference>
<dbReference type="SUPFAM" id="SSF50022">
    <property type="entry name" value="ISP domain"/>
    <property type="match status" value="1"/>
</dbReference>
<proteinExistence type="predicted"/>
<dbReference type="GO" id="GO:0051537">
    <property type="term" value="F:2 iron, 2 sulfur cluster binding"/>
    <property type="evidence" value="ECO:0007669"/>
    <property type="project" value="UniProtKB-KW"/>
</dbReference>
<comment type="caution">
    <text evidence="7">The sequence shown here is derived from an EMBL/GenBank/DDBJ whole genome shotgun (WGS) entry which is preliminary data.</text>
</comment>
<protein>
    <recommendedName>
        <fullName evidence="6">Rieske domain-containing protein</fullName>
    </recommendedName>
</protein>
<evidence type="ECO:0000256" key="1">
    <source>
        <dbReference type="ARBA" id="ARBA00022714"/>
    </source>
</evidence>
<feature type="signal peptide" evidence="5">
    <location>
        <begin position="1"/>
        <end position="16"/>
    </location>
</feature>
<keyword evidence="3" id="KW-0408">Iron</keyword>
<keyword evidence="2" id="KW-0479">Metal-binding</keyword>
<dbReference type="Proteomes" id="UP000758155">
    <property type="component" value="Unassembled WGS sequence"/>
</dbReference>
<sequence>MRTALVPLLLAPLALAAPDNLAAFEPALATLDQLTTSNNETTPVDSIAELLKRQNVCGSNQYQCSNAASLCCPRTAVCSADRNNVVGCCPQGAACTGTLGASATGVVTASTTSPFVSASTTSSFVQQTTAASGASTVSNAFYPFPYIATTYTNAAACSSAYTRCQSDAASCTNALIGGAQGVTISAPNGGATITAVPSIGAQSASSICSNIEVDPGPVGQQRKCNDIFTSGCKVFHVPREDATSATPVAIDDWKDGETDTKDQVMVFRYGAKVVAVNHECPHSSYPLSNGTPFDIEDFGVKLSAGITCPKHDWSFDLHTGKSDRGSYKLAIWETQLRKNTSGEEDIWVRRKQRIEPRKVIPVDAANVLDWYAALSYRWAPPYIETNQTFERNLESHLDPSRGIPYGKLPRTIQDALHVTYQLGLEYMWLDALCLVQDNYEDKKLELGRMGDIYRSSVVTLFADAATTSLEGLATFRDPRLSKPSKIRVSATLKGQHFEGDTYVYPNRERGFTPPSAMDTRGWILQEQELAVRGLIFGHRTLRWKCQSHACSESEPGVIEKAKPSPGSIAERGHQGQFKRLSCTFEDETFCRWYKLIEDYTKRSLTKAGDILPALAGITNTFASIHRTRHINGLWWEDLELGLLWRVVRAVPGKAERPIEKHESDLRLLSWT</sequence>